<dbReference type="Pfam" id="PF13772">
    <property type="entry name" value="AIG2_2"/>
    <property type="match status" value="1"/>
</dbReference>
<dbReference type="PANTHER" id="PTHR12935">
    <property type="entry name" value="GAMMA-GLUTAMYLCYCLOTRANSFERASE"/>
    <property type="match status" value="1"/>
</dbReference>
<evidence type="ECO:0000256" key="2">
    <source>
        <dbReference type="PIRSR" id="PIRSR617939-1"/>
    </source>
</evidence>
<dbReference type="GO" id="GO:0003839">
    <property type="term" value="F:gamma-glutamylcyclotransferase activity"/>
    <property type="evidence" value="ECO:0007669"/>
    <property type="project" value="InterPro"/>
</dbReference>
<dbReference type="EMBL" id="CP037920">
    <property type="protein sequence ID" value="QDT96890.1"/>
    <property type="molecule type" value="Genomic_DNA"/>
</dbReference>
<evidence type="ECO:0000256" key="3">
    <source>
        <dbReference type="PIRSR" id="PIRSR617939-2"/>
    </source>
</evidence>
<reference evidence="4 5" key="1">
    <citation type="submission" date="2019-03" db="EMBL/GenBank/DDBJ databases">
        <title>Deep-cultivation of Planctomycetes and their phenomic and genomic characterization uncovers novel biology.</title>
        <authorList>
            <person name="Wiegand S."/>
            <person name="Jogler M."/>
            <person name="Boedeker C."/>
            <person name="Pinto D."/>
            <person name="Vollmers J."/>
            <person name="Rivas-Marin E."/>
            <person name="Kohn T."/>
            <person name="Peeters S.H."/>
            <person name="Heuer A."/>
            <person name="Rast P."/>
            <person name="Oberbeckmann S."/>
            <person name="Bunk B."/>
            <person name="Jeske O."/>
            <person name="Meyerdierks A."/>
            <person name="Storesund J.E."/>
            <person name="Kallscheuer N."/>
            <person name="Luecker S."/>
            <person name="Lage O.M."/>
            <person name="Pohl T."/>
            <person name="Merkel B.J."/>
            <person name="Hornburger P."/>
            <person name="Mueller R.-W."/>
            <person name="Bruemmer F."/>
            <person name="Labrenz M."/>
            <person name="Spormann A.M."/>
            <person name="Op den Camp H."/>
            <person name="Overmann J."/>
            <person name="Amann R."/>
            <person name="Jetten M.S.M."/>
            <person name="Mascher T."/>
            <person name="Medema M.H."/>
            <person name="Devos D.P."/>
            <person name="Kaster A.-K."/>
            <person name="Ovreas L."/>
            <person name="Rohde M."/>
            <person name="Galperin M.Y."/>
            <person name="Jogler C."/>
        </authorList>
    </citation>
    <scope>NUCLEOTIDE SEQUENCE [LARGE SCALE GENOMIC DNA]</scope>
    <source>
        <strain evidence="4 5">V144</strain>
    </source>
</reference>
<name>A0A517VV76_9PLAN</name>
<protein>
    <submittedName>
        <fullName evidence="4">AIG2-like family protein</fullName>
    </submittedName>
</protein>
<sequence length="193" mass="22688">MIEFQKYFAYGSNMHPARLEKRIGPCDIISVARLQRAELRFHKIGLDRSGKCDIVFQENYSTEVWGVVYQISEGQKSRLDQYESLGQGYQILKINVLTQQNQSMNVFTYQAMPQYVDHSLKPFDWYHELVMLGAQFHKFPVSYLDELQQVSFLPDSDQKSVSMHQNLLNTIRKKQQSSFDENDQILNYEDQTQ</sequence>
<dbReference type="Proteomes" id="UP000318704">
    <property type="component" value="Chromosome"/>
</dbReference>
<organism evidence="4 5">
    <name type="scientific">Gimesia aquarii</name>
    <dbReference type="NCBI Taxonomy" id="2527964"/>
    <lineage>
        <taxon>Bacteria</taxon>
        <taxon>Pseudomonadati</taxon>
        <taxon>Planctomycetota</taxon>
        <taxon>Planctomycetia</taxon>
        <taxon>Planctomycetales</taxon>
        <taxon>Planctomycetaceae</taxon>
        <taxon>Gimesia</taxon>
    </lineage>
</organism>
<proteinExistence type="predicted"/>
<evidence type="ECO:0000313" key="5">
    <source>
        <dbReference type="Proteomes" id="UP000318704"/>
    </source>
</evidence>
<feature type="binding site" evidence="3">
    <location>
        <begin position="7"/>
        <end position="12"/>
    </location>
    <ligand>
        <name>substrate</name>
    </ligand>
</feature>
<dbReference type="InterPro" id="IPR017939">
    <property type="entry name" value="G-Glutamylcylcotransferase"/>
</dbReference>
<evidence type="ECO:0000256" key="1">
    <source>
        <dbReference type="ARBA" id="ARBA00023239"/>
    </source>
</evidence>
<gene>
    <name evidence="4" type="ORF">V144x_23590</name>
</gene>
<accession>A0A517VV76</accession>
<dbReference type="InterPro" id="IPR036568">
    <property type="entry name" value="GGCT-like_sf"/>
</dbReference>
<keyword evidence="1" id="KW-0456">Lyase</keyword>
<dbReference type="SUPFAM" id="SSF110857">
    <property type="entry name" value="Gamma-glutamyl cyclotransferase-like"/>
    <property type="match status" value="1"/>
</dbReference>
<dbReference type="KEGG" id="gaw:V144x_23590"/>
<dbReference type="Gene3D" id="3.10.490.10">
    <property type="entry name" value="Gamma-glutamyl cyclotransferase-like"/>
    <property type="match status" value="1"/>
</dbReference>
<dbReference type="RefSeq" id="WP_144985284.1">
    <property type="nucleotide sequence ID" value="NZ_CP037920.1"/>
</dbReference>
<dbReference type="InterPro" id="IPR013024">
    <property type="entry name" value="GGCT-like"/>
</dbReference>
<feature type="binding site" evidence="3">
    <location>
        <position position="126"/>
    </location>
    <ligand>
        <name>substrate</name>
    </ligand>
</feature>
<dbReference type="CDD" id="cd06661">
    <property type="entry name" value="GGCT_like"/>
    <property type="match status" value="1"/>
</dbReference>
<dbReference type="AlphaFoldDB" id="A0A517VV76"/>
<dbReference type="PANTHER" id="PTHR12935:SF0">
    <property type="entry name" value="GAMMA-GLUTAMYLCYCLOTRANSFERASE"/>
    <property type="match status" value="1"/>
</dbReference>
<feature type="active site" description="Proton acceptor" evidence="2">
    <location>
        <position position="83"/>
    </location>
</feature>
<evidence type="ECO:0000313" key="4">
    <source>
        <dbReference type="EMBL" id="QDT96890.1"/>
    </source>
</evidence>